<protein>
    <submittedName>
        <fullName evidence="1">DNA polymerase III</fullName>
    </submittedName>
</protein>
<reference evidence="2" key="1">
    <citation type="submission" date="2015-08" db="EMBL/GenBank/DDBJ databases">
        <title>Fjat-14210 dsm16467.</title>
        <authorList>
            <person name="Liu B."/>
            <person name="Wang J."/>
            <person name="Zhu Y."/>
            <person name="Liu G."/>
            <person name="Chen Q."/>
            <person name="Chen Z."/>
            <person name="Lan J."/>
            <person name="Che J."/>
            <person name="Ge C."/>
            <person name="Shi H."/>
            <person name="Pan Z."/>
            <person name="Liu X."/>
        </authorList>
    </citation>
    <scope>NUCLEOTIDE SEQUENCE [LARGE SCALE GENOMIC DNA]</scope>
    <source>
        <strain evidence="2">DSM 16467</strain>
    </source>
</reference>
<accession>A0A0M0KXB7</accession>
<name>A0A0M0KXB7_9BACI</name>
<comment type="caution">
    <text evidence="1">The sequence shown here is derived from an EMBL/GenBank/DDBJ whole genome shotgun (WGS) entry which is preliminary data.</text>
</comment>
<dbReference type="AlphaFoldDB" id="A0A0M0KXB7"/>
<sequence length="168" mass="19740">MSNLLYHAYLPENHKHHVSLEEIMSGGIKYSTKSNNRYSNGGRVKFEITELLRPSNTPDWLNFKEAIGVDITNRFSKSFCFPIFTGKILVFDGDISLSIYDQAFYEDFKDFDEEALNFDTGETIEYWIKQYWKSMMTLEDYLIKKPYSKPQVLLFESVPKEIIQVCEE</sequence>
<dbReference type="Proteomes" id="UP000037558">
    <property type="component" value="Unassembled WGS sequence"/>
</dbReference>
<proteinExistence type="predicted"/>
<organism evidence="1 2">
    <name type="scientific">Priestia koreensis</name>
    <dbReference type="NCBI Taxonomy" id="284581"/>
    <lineage>
        <taxon>Bacteria</taxon>
        <taxon>Bacillati</taxon>
        <taxon>Bacillota</taxon>
        <taxon>Bacilli</taxon>
        <taxon>Bacillales</taxon>
        <taxon>Bacillaceae</taxon>
        <taxon>Priestia</taxon>
    </lineage>
</organism>
<dbReference type="PATRIC" id="fig|284581.3.peg.3144"/>
<keyword evidence="2" id="KW-1185">Reference proteome</keyword>
<gene>
    <name evidence="1" type="ORF">AMD01_18150</name>
</gene>
<evidence type="ECO:0000313" key="2">
    <source>
        <dbReference type="Proteomes" id="UP000037558"/>
    </source>
</evidence>
<dbReference type="OrthoDB" id="2626877at2"/>
<dbReference type="STRING" id="284581.AMD01_18150"/>
<evidence type="ECO:0000313" key="1">
    <source>
        <dbReference type="EMBL" id="KOO43043.1"/>
    </source>
</evidence>
<dbReference type="EMBL" id="LILC01000023">
    <property type="protein sequence ID" value="KOO43043.1"/>
    <property type="molecule type" value="Genomic_DNA"/>
</dbReference>
<dbReference type="RefSeq" id="WP_053402853.1">
    <property type="nucleotide sequence ID" value="NZ_CP061868.1"/>
</dbReference>